<sequence>MGAKKKNEIICRCNEVSRDTIEKAILNGARTLNEIFDTTTAGVGPCGGSCRRKLAPLLQTYLDTGQFPEKIVEDTTGKYPKDSRGPIKPTSDPSDNQ</sequence>
<evidence type="ECO:0000313" key="4">
    <source>
        <dbReference type="Proteomes" id="UP000075320"/>
    </source>
</evidence>
<reference evidence="3 4" key="1">
    <citation type="submission" date="2016-03" db="EMBL/GenBank/DDBJ databases">
        <authorList>
            <person name="Ploux O."/>
        </authorList>
    </citation>
    <scope>NUCLEOTIDE SEQUENCE [LARGE SCALE GENOMIC DNA]</scope>
    <source>
        <strain evidence="3 4">R0</strain>
    </source>
</reference>
<evidence type="ECO:0000256" key="1">
    <source>
        <dbReference type="SAM" id="MobiDB-lite"/>
    </source>
</evidence>
<accession>A0A150WIU2</accession>
<protein>
    <submittedName>
        <fullName evidence="3">NAD(P)H-nitrite reductase</fullName>
    </submittedName>
</protein>
<feature type="compositionally biased region" description="Basic and acidic residues" evidence="1">
    <location>
        <begin position="70"/>
        <end position="85"/>
    </location>
</feature>
<dbReference type="Proteomes" id="UP000075320">
    <property type="component" value="Unassembled WGS sequence"/>
</dbReference>
<evidence type="ECO:0000259" key="2">
    <source>
        <dbReference type="Pfam" id="PF04324"/>
    </source>
</evidence>
<evidence type="ECO:0000313" key="3">
    <source>
        <dbReference type="EMBL" id="KYG63688.1"/>
    </source>
</evidence>
<proteinExistence type="predicted"/>
<dbReference type="RefSeq" id="WP_061835582.1">
    <property type="nucleotide sequence ID" value="NZ_LUKE01000003.1"/>
</dbReference>
<keyword evidence="4" id="KW-1185">Reference proteome</keyword>
<dbReference type="InterPro" id="IPR007419">
    <property type="entry name" value="BFD-like_2Fe2S-bd_dom"/>
</dbReference>
<comment type="caution">
    <text evidence="3">The sequence shown here is derived from an EMBL/GenBank/DDBJ whole genome shotgun (WGS) entry which is preliminary data.</text>
</comment>
<organism evidence="3 4">
    <name type="scientific">Bdellovibrio bacteriovorus</name>
    <dbReference type="NCBI Taxonomy" id="959"/>
    <lineage>
        <taxon>Bacteria</taxon>
        <taxon>Pseudomonadati</taxon>
        <taxon>Bdellovibrionota</taxon>
        <taxon>Bdellovibrionia</taxon>
        <taxon>Bdellovibrionales</taxon>
        <taxon>Pseudobdellovibrionaceae</taxon>
        <taxon>Bdellovibrio</taxon>
    </lineage>
</organism>
<feature type="domain" description="BFD-like [2Fe-2S]-binding" evidence="2">
    <location>
        <begin position="9"/>
        <end position="59"/>
    </location>
</feature>
<dbReference type="Pfam" id="PF04324">
    <property type="entry name" value="Fer2_BFD"/>
    <property type="match status" value="1"/>
</dbReference>
<dbReference type="AlphaFoldDB" id="A0A150WIU2"/>
<dbReference type="InterPro" id="IPR041854">
    <property type="entry name" value="BFD-like_2Fe2S-bd_dom_sf"/>
</dbReference>
<dbReference type="EMBL" id="LUKE01000003">
    <property type="protein sequence ID" value="KYG63688.1"/>
    <property type="molecule type" value="Genomic_DNA"/>
</dbReference>
<dbReference type="Gene3D" id="1.10.10.1100">
    <property type="entry name" value="BFD-like [2Fe-2S]-binding domain"/>
    <property type="match status" value="1"/>
</dbReference>
<gene>
    <name evidence="3" type="ORF">AZI86_12725</name>
</gene>
<dbReference type="OrthoDB" id="9768666at2"/>
<feature type="region of interest" description="Disordered" evidence="1">
    <location>
        <begin position="69"/>
        <end position="97"/>
    </location>
</feature>
<name>A0A150WIU2_BDEBC</name>